<dbReference type="GO" id="GO:0005886">
    <property type="term" value="C:plasma membrane"/>
    <property type="evidence" value="ECO:0007669"/>
    <property type="project" value="TreeGrafter"/>
</dbReference>
<feature type="domain" description="HAMP" evidence="8">
    <location>
        <begin position="80"/>
        <end position="133"/>
    </location>
</feature>
<proteinExistence type="inferred from homology"/>
<comment type="caution">
    <text evidence="9">The sequence shown here is derived from an EMBL/GenBank/DDBJ whole genome shotgun (WGS) entry which is preliminary data.</text>
</comment>
<feature type="transmembrane region" description="Helical" evidence="6">
    <location>
        <begin position="32"/>
        <end position="51"/>
    </location>
</feature>
<dbReference type="SUPFAM" id="SSF58104">
    <property type="entry name" value="Methyl-accepting chemotaxis protein (MCP) signaling domain"/>
    <property type="match status" value="1"/>
</dbReference>
<keyword evidence="6" id="KW-1133">Transmembrane helix</keyword>
<dbReference type="RefSeq" id="WP_114437570.1">
    <property type="nucleotide sequence ID" value="NZ_QPIZ01000020.1"/>
</dbReference>
<evidence type="ECO:0000256" key="5">
    <source>
        <dbReference type="SAM" id="MobiDB-lite"/>
    </source>
</evidence>
<feature type="transmembrane region" description="Helical" evidence="6">
    <location>
        <begin position="58"/>
        <end position="78"/>
    </location>
</feature>
<evidence type="ECO:0000256" key="2">
    <source>
        <dbReference type="ARBA" id="ARBA00029447"/>
    </source>
</evidence>
<dbReference type="Gene3D" id="1.10.287.950">
    <property type="entry name" value="Methyl-accepting chemotaxis protein"/>
    <property type="match status" value="1"/>
</dbReference>
<dbReference type="AlphaFoldDB" id="A0A368UQ86"/>
<dbReference type="EMBL" id="QPIZ01000020">
    <property type="protein sequence ID" value="RCW30863.1"/>
    <property type="molecule type" value="Genomic_DNA"/>
</dbReference>
<evidence type="ECO:0000256" key="4">
    <source>
        <dbReference type="SAM" id="Coils"/>
    </source>
</evidence>
<keyword evidence="3" id="KW-0807">Transducer</keyword>
<keyword evidence="6" id="KW-0812">Transmembrane</keyword>
<keyword evidence="10" id="KW-1185">Reference proteome</keyword>
<evidence type="ECO:0000259" key="8">
    <source>
        <dbReference type="PROSITE" id="PS50885"/>
    </source>
</evidence>
<dbReference type="SMART" id="SM00304">
    <property type="entry name" value="HAMP"/>
    <property type="match status" value="1"/>
</dbReference>
<name>A0A368UQ86_9BACT</name>
<dbReference type="PANTHER" id="PTHR43531:SF11">
    <property type="entry name" value="METHYL-ACCEPTING CHEMOTAXIS PROTEIN 3"/>
    <property type="match status" value="1"/>
</dbReference>
<dbReference type="GO" id="GO:0004888">
    <property type="term" value="F:transmembrane signaling receptor activity"/>
    <property type="evidence" value="ECO:0007669"/>
    <property type="project" value="TreeGrafter"/>
</dbReference>
<reference evidence="9 10" key="1">
    <citation type="submission" date="2018-07" db="EMBL/GenBank/DDBJ databases">
        <title>Freshwater and sediment microbial communities from various areas in North America, analyzing microbe dynamics in response to fracking.</title>
        <authorList>
            <person name="Lamendella R."/>
        </authorList>
    </citation>
    <scope>NUCLEOTIDE SEQUENCE [LARGE SCALE GENOMIC DNA]</scope>
    <source>
        <strain evidence="9 10">160A</strain>
    </source>
</reference>
<evidence type="ECO:0000256" key="6">
    <source>
        <dbReference type="SAM" id="Phobius"/>
    </source>
</evidence>
<feature type="transmembrane region" description="Helical" evidence="6">
    <location>
        <begin position="7"/>
        <end position="26"/>
    </location>
</feature>
<dbReference type="CDD" id="cd06225">
    <property type="entry name" value="HAMP"/>
    <property type="match status" value="1"/>
</dbReference>
<keyword evidence="1" id="KW-0145">Chemotaxis</keyword>
<accession>A0A368UQ86</accession>
<dbReference type="InterPro" id="IPR051310">
    <property type="entry name" value="MCP_chemotaxis"/>
</dbReference>
<evidence type="ECO:0000259" key="7">
    <source>
        <dbReference type="PROSITE" id="PS50111"/>
    </source>
</evidence>
<dbReference type="GO" id="GO:0006935">
    <property type="term" value="P:chemotaxis"/>
    <property type="evidence" value="ECO:0007669"/>
    <property type="project" value="UniProtKB-KW"/>
</dbReference>
<evidence type="ECO:0000256" key="1">
    <source>
        <dbReference type="ARBA" id="ARBA00022500"/>
    </source>
</evidence>
<dbReference type="InterPro" id="IPR003660">
    <property type="entry name" value="HAMP_dom"/>
</dbReference>
<feature type="coiled-coil region" evidence="4">
    <location>
        <begin position="342"/>
        <end position="369"/>
    </location>
</feature>
<evidence type="ECO:0000313" key="10">
    <source>
        <dbReference type="Proteomes" id="UP000252733"/>
    </source>
</evidence>
<protein>
    <submittedName>
        <fullName evidence="9">Methyl-accepting chemotaxis protein</fullName>
    </submittedName>
</protein>
<feature type="region of interest" description="Disordered" evidence="5">
    <location>
        <begin position="153"/>
        <end position="174"/>
    </location>
</feature>
<dbReference type="GO" id="GO:0007165">
    <property type="term" value="P:signal transduction"/>
    <property type="evidence" value="ECO:0007669"/>
    <property type="project" value="UniProtKB-KW"/>
</dbReference>
<dbReference type="PROSITE" id="PS50885">
    <property type="entry name" value="HAMP"/>
    <property type="match status" value="1"/>
</dbReference>
<evidence type="ECO:0000256" key="3">
    <source>
        <dbReference type="PROSITE-ProRule" id="PRU00284"/>
    </source>
</evidence>
<dbReference type="InterPro" id="IPR004089">
    <property type="entry name" value="MCPsignal_dom"/>
</dbReference>
<dbReference type="PROSITE" id="PS50111">
    <property type="entry name" value="CHEMOTAXIS_TRANSDUC_2"/>
    <property type="match status" value="1"/>
</dbReference>
<comment type="similarity">
    <text evidence="2">Belongs to the methyl-accepting chemotaxis (MCP) protein family.</text>
</comment>
<evidence type="ECO:0000313" key="9">
    <source>
        <dbReference type="EMBL" id="RCW30863.1"/>
    </source>
</evidence>
<dbReference type="SMART" id="SM00283">
    <property type="entry name" value="MA"/>
    <property type="match status" value="1"/>
</dbReference>
<keyword evidence="6" id="KW-0472">Membrane</keyword>
<keyword evidence="4" id="KW-0175">Coiled coil</keyword>
<dbReference type="Pfam" id="PF00672">
    <property type="entry name" value="HAMP"/>
    <property type="match status" value="1"/>
</dbReference>
<organism evidence="9 10">
    <name type="scientific">Marinilabilia salmonicolor</name>
    <dbReference type="NCBI Taxonomy" id="989"/>
    <lineage>
        <taxon>Bacteria</taxon>
        <taxon>Pseudomonadati</taxon>
        <taxon>Bacteroidota</taxon>
        <taxon>Bacteroidia</taxon>
        <taxon>Marinilabiliales</taxon>
        <taxon>Marinilabiliaceae</taxon>
        <taxon>Marinilabilia</taxon>
    </lineage>
</organism>
<dbReference type="PANTHER" id="PTHR43531">
    <property type="entry name" value="PROTEIN ICFG"/>
    <property type="match status" value="1"/>
</dbReference>
<feature type="compositionally biased region" description="Low complexity" evidence="5">
    <location>
        <begin position="165"/>
        <end position="174"/>
    </location>
</feature>
<sequence length="376" mass="40712">MNELLKEALTSIVVIPIAVVLLRYIFGRSIMFKISLPIVILMIFIAFISSIESMMSNTMAAFVTPLNVLLGTVVFWNINRTLRKPLEKAIKQLSKISEGDLDTEVEQTNSKDELGQINNAIFQLSSNLKRIISRIDTNATSLLSASQQLSSSSEQLSQGATEQASSVEEVSSTMEEISANIDQNSFNSQKTEQITSETARMIREVGEKSKETVQASAEIADKINIINDIAFQTNILALNAAVEASSAGEHGKGFAVVAAEVRKLAEKSKLAATEIAQLSNNNLGLANEAGSLLEEVIPKIEQSTLMVQEINAAGSEQSSGVGQVNSAMQQFNDISQQNAASSEELASSADELSEQAKQLKELISFFKSQSLSKEIE</sequence>
<dbReference type="Proteomes" id="UP000252733">
    <property type="component" value="Unassembled WGS sequence"/>
</dbReference>
<feature type="domain" description="Methyl-accepting transducer" evidence="7">
    <location>
        <begin position="138"/>
        <end position="353"/>
    </location>
</feature>
<gene>
    <name evidence="9" type="ORF">DFO77_12081</name>
</gene>
<dbReference type="Pfam" id="PF00015">
    <property type="entry name" value="MCPsignal"/>
    <property type="match status" value="1"/>
</dbReference>